<evidence type="ECO:0000313" key="3">
    <source>
        <dbReference type="Proteomes" id="UP000250235"/>
    </source>
</evidence>
<keyword evidence="3" id="KW-1185">Reference proteome</keyword>
<dbReference type="AlphaFoldDB" id="A0A2Z7AA85"/>
<dbReference type="Proteomes" id="UP000250235">
    <property type="component" value="Unassembled WGS sequence"/>
</dbReference>
<dbReference type="EMBL" id="KV019604">
    <property type="protein sequence ID" value="KZV15860.1"/>
    <property type="molecule type" value="Genomic_DNA"/>
</dbReference>
<feature type="region of interest" description="Disordered" evidence="1">
    <location>
        <begin position="69"/>
        <end position="106"/>
    </location>
</feature>
<evidence type="ECO:0000256" key="1">
    <source>
        <dbReference type="SAM" id="MobiDB-lite"/>
    </source>
</evidence>
<evidence type="ECO:0000313" key="2">
    <source>
        <dbReference type="EMBL" id="KZV15860.1"/>
    </source>
</evidence>
<gene>
    <name evidence="2" type="ORF">F511_09478</name>
</gene>
<accession>A0A2Z7AA85</accession>
<protein>
    <submittedName>
        <fullName evidence="2">Uncharacterized protein</fullName>
    </submittedName>
</protein>
<reference evidence="2 3" key="1">
    <citation type="journal article" date="2015" name="Proc. Natl. Acad. Sci. U.S.A.">
        <title>The resurrection genome of Boea hygrometrica: A blueprint for survival of dehydration.</title>
        <authorList>
            <person name="Xiao L."/>
            <person name="Yang G."/>
            <person name="Zhang L."/>
            <person name="Yang X."/>
            <person name="Zhao S."/>
            <person name="Ji Z."/>
            <person name="Zhou Q."/>
            <person name="Hu M."/>
            <person name="Wang Y."/>
            <person name="Chen M."/>
            <person name="Xu Y."/>
            <person name="Jin H."/>
            <person name="Xiao X."/>
            <person name="Hu G."/>
            <person name="Bao F."/>
            <person name="Hu Y."/>
            <person name="Wan P."/>
            <person name="Li L."/>
            <person name="Deng X."/>
            <person name="Kuang T."/>
            <person name="Xiang C."/>
            <person name="Zhu J.K."/>
            <person name="Oliver M.J."/>
            <person name="He Y."/>
        </authorList>
    </citation>
    <scope>NUCLEOTIDE SEQUENCE [LARGE SCALE GENOMIC DNA]</scope>
    <source>
        <strain evidence="3">cv. XS01</strain>
    </source>
</reference>
<proteinExistence type="predicted"/>
<organism evidence="2 3">
    <name type="scientific">Dorcoceras hygrometricum</name>
    <dbReference type="NCBI Taxonomy" id="472368"/>
    <lineage>
        <taxon>Eukaryota</taxon>
        <taxon>Viridiplantae</taxon>
        <taxon>Streptophyta</taxon>
        <taxon>Embryophyta</taxon>
        <taxon>Tracheophyta</taxon>
        <taxon>Spermatophyta</taxon>
        <taxon>Magnoliopsida</taxon>
        <taxon>eudicotyledons</taxon>
        <taxon>Gunneridae</taxon>
        <taxon>Pentapetalae</taxon>
        <taxon>asterids</taxon>
        <taxon>lamiids</taxon>
        <taxon>Lamiales</taxon>
        <taxon>Gesneriaceae</taxon>
        <taxon>Didymocarpoideae</taxon>
        <taxon>Trichosporeae</taxon>
        <taxon>Loxocarpinae</taxon>
        <taxon>Dorcoceras</taxon>
    </lineage>
</organism>
<sequence length="106" mass="11767">MQIDSDLVIYRTTLVGIFQVVTICRVEKFEALSVIPRGSWGDVASRFTKSTRVKLRFPAVEGQNCHYGLDSIGYPRTEESGESSTTKHRLLHASGPHPTPPPDDPN</sequence>
<feature type="compositionally biased region" description="Pro residues" evidence="1">
    <location>
        <begin position="97"/>
        <end position="106"/>
    </location>
</feature>
<name>A0A2Z7AA85_9LAMI</name>